<dbReference type="Proteomes" id="UP000663824">
    <property type="component" value="Unassembled WGS sequence"/>
</dbReference>
<comment type="caution">
    <text evidence="1">The sequence shown here is derived from an EMBL/GenBank/DDBJ whole genome shotgun (WGS) entry which is preliminary data.</text>
</comment>
<protein>
    <submittedName>
        <fullName evidence="1">Uncharacterized protein</fullName>
    </submittedName>
</protein>
<gene>
    <name evidence="1" type="ORF">MBJ925_LOCUS20590</name>
</gene>
<dbReference type="EMBL" id="CAJNRE010010565">
    <property type="protein sequence ID" value="CAF2092180.1"/>
    <property type="molecule type" value="Genomic_DNA"/>
</dbReference>
<name>A0A816T1Q1_9BILA</name>
<dbReference type="AlphaFoldDB" id="A0A816T1Q1"/>
<reference evidence="1" key="1">
    <citation type="submission" date="2021-02" db="EMBL/GenBank/DDBJ databases">
        <authorList>
            <person name="Nowell W R."/>
        </authorList>
    </citation>
    <scope>NUCLEOTIDE SEQUENCE</scope>
</reference>
<proteinExistence type="predicted"/>
<organism evidence="1 2">
    <name type="scientific">Rotaria magnacalcarata</name>
    <dbReference type="NCBI Taxonomy" id="392030"/>
    <lineage>
        <taxon>Eukaryota</taxon>
        <taxon>Metazoa</taxon>
        <taxon>Spiralia</taxon>
        <taxon>Gnathifera</taxon>
        <taxon>Rotifera</taxon>
        <taxon>Eurotatoria</taxon>
        <taxon>Bdelloidea</taxon>
        <taxon>Philodinida</taxon>
        <taxon>Philodinidae</taxon>
        <taxon>Rotaria</taxon>
    </lineage>
</organism>
<evidence type="ECO:0000313" key="2">
    <source>
        <dbReference type="Proteomes" id="UP000663824"/>
    </source>
</evidence>
<evidence type="ECO:0000313" key="1">
    <source>
        <dbReference type="EMBL" id="CAF2092180.1"/>
    </source>
</evidence>
<accession>A0A816T1Q1</accession>
<sequence>MLNRTIHLICRLILPEHVISLSLSGNFQLPNKLTLLLSLIPFEGFTRLHSLYLASIKDETHNKILRHVNTITLTSFSFSSSSVFTKATMVLLSSTPAKNSLLKQHLAISTMASSIYYRKSYNQSVH</sequence>